<dbReference type="OrthoDB" id="1866990at2759"/>
<proteinExistence type="predicted"/>
<accession>A0A843XJ06</accession>
<evidence type="ECO:0000256" key="1">
    <source>
        <dbReference type="SAM" id="SignalP"/>
    </source>
</evidence>
<dbReference type="PANTHER" id="PTHR36384:SF1">
    <property type="entry name" value="SAWADEE PROTEIN"/>
    <property type="match status" value="1"/>
</dbReference>
<keyword evidence="3" id="KW-1185">Reference proteome</keyword>
<sequence length="175" mass="19966">MQGRTSSLPGKVTLLLAVMELTMQLEKVAQMDLIADPQSQQLDNREKAFSGFILAVNYCYYRGTIILETKEKADKLLSFLQNPQQVFVSSKGRPWVITEGKVRFGAAGLMFKFEKQLPIKSEEDCEIKVVHAGSKAFTDAKKLQELFTEFHDHLQRLHKRLVSEETKLLQQSFSL</sequence>
<dbReference type="Proteomes" id="UP000652761">
    <property type="component" value="Unassembled WGS sequence"/>
</dbReference>
<feature type="chain" id="PRO_5032992521" evidence="1">
    <location>
        <begin position="25"/>
        <end position="175"/>
    </location>
</feature>
<dbReference type="PANTHER" id="PTHR36384">
    <property type="entry name" value="SAWADEE PROTEIN"/>
    <property type="match status" value="1"/>
</dbReference>
<keyword evidence="1" id="KW-0732">Signal</keyword>
<gene>
    <name evidence="2" type="ORF">Taro_052222</name>
</gene>
<evidence type="ECO:0000313" key="3">
    <source>
        <dbReference type="Proteomes" id="UP000652761"/>
    </source>
</evidence>
<evidence type="ECO:0000313" key="2">
    <source>
        <dbReference type="EMBL" id="MQM19222.1"/>
    </source>
</evidence>
<feature type="signal peptide" evidence="1">
    <location>
        <begin position="1"/>
        <end position="24"/>
    </location>
</feature>
<protein>
    <submittedName>
        <fullName evidence="2">Uncharacterized protein</fullName>
    </submittedName>
</protein>
<dbReference type="EMBL" id="NMUH01008757">
    <property type="protein sequence ID" value="MQM19222.1"/>
    <property type="molecule type" value="Genomic_DNA"/>
</dbReference>
<name>A0A843XJ06_COLES</name>
<comment type="caution">
    <text evidence="2">The sequence shown here is derived from an EMBL/GenBank/DDBJ whole genome shotgun (WGS) entry which is preliminary data.</text>
</comment>
<dbReference type="AlphaFoldDB" id="A0A843XJ06"/>
<reference evidence="2" key="1">
    <citation type="submission" date="2017-07" db="EMBL/GenBank/DDBJ databases">
        <title>Taro Niue Genome Assembly and Annotation.</title>
        <authorList>
            <person name="Atibalentja N."/>
            <person name="Keating K."/>
            <person name="Fields C.J."/>
        </authorList>
    </citation>
    <scope>NUCLEOTIDE SEQUENCE</scope>
    <source>
        <strain evidence="2">Niue_2</strain>
        <tissue evidence="2">Leaf</tissue>
    </source>
</reference>
<organism evidence="2 3">
    <name type="scientific">Colocasia esculenta</name>
    <name type="common">Wild taro</name>
    <name type="synonym">Arum esculentum</name>
    <dbReference type="NCBI Taxonomy" id="4460"/>
    <lineage>
        <taxon>Eukaryota</taxon>
        <taxon>Viridiplantae</taxon>
        <taxon>Streptophyta</taxon>
        <taxon>Embryophyta</taxon>
        <taxon>Tracheophyta</taxon>
        <taxon>Spermatophyta</taxon>
        <taxon>Magnoliopsida</taxon>
        <taxon>Liliopsida</taxon>
        <taxon>Araceae</taxon>
        <taxon>Aroideae</taxon>
        <taxon>Colocasieae</taxon>
        <taxon>Colocasia</taxon>
    </lineage>
</organism>